<dbReference type="GO" id="GO:0016811">
    <property type="term" value="F:hydrolase activity, acting on carbon-nitrogen (but not peptide) bonds, in linear amides"/>
    <property type="evidence" value="ECO:0007669"/>
    <property type="project" value="InterPro"/>
</dbReference>
<keyword evidence="4" id="KW-0865">Zymogen</keyword>
<dbReference type="SUPFAM" id="SSF56235">
    <property type="entry name" value="N-terminal nucleophile aminohydrolases (Ntn hydrolases)"/>
    <property type="match status" value="1"/>
</dbReference>
<evidence type="ECO:0000313" key="5">
    <source>
        <dbReference type="EMBL" id="SHN40298.1"/>
    </source>
</evidence>
<dbReference type="InterPro" id="IPR023343">
    <property type="entry name" value="Penicillin_amidase_dom1"/>
</dbReference>
<accession>A0A1M7R4Y9</accession>
<dbReference type="Gene3D" id="1.10.439.10">
    <property type="entry name" value="Penicillin Amidohydrolase, domain 1"/>
    <property type="match status" value="1"/>
</dbReference>
<organism evidence="5 6">
    <name type="scientific">Duganella sacchari</name>
    <dbReference type="NCBI Taxonomy" id="551987"/>
    <lineage>
        <taxon>Bacteria</taxon>
        <taxon>Pseudomonadati</taxon>
        <taxon>Pseudomonadota</taxon>
        <taxon>Betaproteobacteria</taxon>
        <taxon>Burkholderiales</taxon>
        <taxon>Oxalobacteraceae</taxon>
        <taxon>Telluria group</taxon>
        <taxon>Duganella</taxon>
    </lineage>
</organism>
<name>A0A1M7R4Y9_9BURK</name>
<dbReference type="InterPro" id="IPR043147">
    <property type="entry name" value="Penicillin_amidase_A-knob"/>
</dbReference>
<dbReference type="RefSeq" id="WP_072787510.1">
    <property type="nucleotide sequence ID" value="NZ_FRCX01000010.1"/>
</dbReference>
<dbReference type="Gene3D" id="1.10.1400.10">
    <property type="match status" value="1"/>
</dbReference>
<dbReference type="AlphaFoldDB" id="A0A1M7R4Y9"/>
<dbReference type="InterPro" id="IPR043146">
    <property type="entry name" value="Penicillin_amidase_N_B-knob"/>
</dbReference>
<dbReference type="PANTHER" id="PTHR34218">
    <property type="entry name" value="PEPTIDASE S45 PENICILLIN AMIDASE"/>
    <property type="match status" value="1"/>
</dbReference>
<dbReference type="InterPro" id="IPR029055">
    <property type="entry name" value="Ntn_hydrolases_N"/>
</dbReference>
<sequence>MNYKTVSLSLPVLLLFSGCSGGSSKEAVVKPARYTADIRRTSFGIPHIKGNSEGDVGFGVGYAYAEDNLCALADEVVTVNGERSRYFGPDGSRAGYSSTNLETDYFYRLINDEASLKQSWDAQPEEIRQLVLGYVAGYNQYLQQTGVANLPGDCKGGAWVRALNERDLLRLMRRYAVEGSSGQFVPAVVSAAPPGAPAAAMRKAGGTEPNVLSAEYWRRLHSKTGSNAVALGKDLTDNGQGMLLGNPHFPWKGALRFYQLHLTIPGKMDVMGASLAGLPLVNIGFNQNLAWSHTVNTSAHFTLHRLQLDARDPTRYVVDGQSKPMNKRTVTVDVKQPDGTLKSQSRDFYGTEFGMLAVVPGVAGWDRSNAYALGDANLNNHRLIVQWYAMGRAATLADFRKSIESVLGLPWVNTLAADKDGQALFMDVTAVPNVTSAQQAACVASGDQELASQGVFILDGSRTACAWGVDKDAPQAGIFAAASLPVLVRSDYVQNSNDSAWLTNPAAPLTGYPDIVSRQEYEQSGRTRIGISQLRLNGERMSLAKLQQMVLNNRVYIAEQVMDDLLRICSGPSCTGLSAWDRTANLNANMGYVYFTGMWDRLRGQPVWKVPFNPADPVNTPRGLNVDDPDIAAAVRMALAQAVNDAEAKGWTMNKKWGDIQVAVRGAKKIPIHGGDDIYGVYNAITSTDIGGGLRDVTDGTSYLQAVTFDKNGPVAQAILSYSQSSQSSSPYYADQTERFSNKAWIAQPYTEAQIAADPNYQTRRITLP</sequence>
<dbReference type="EMBL" id="FRCX01000010">
    <property type="protein sequence ID" value="SHN40298.1"/>
    <property type="molecule type" value="Genomic_DNA"/>
</dbReference>
<reference evidence="6" key="1">
    <citation type="submission" date="2016-11" db="EMBL/GenBank/DDBJ databases">
        <authorList>
            <person name="Varghese N."/>
            <person name="Submissions S."/>
        </authorList>
    </citation>
    <scope>NUCLEOTIDE SEQUENCE [LARGE SCALE GENOMIC DNA]</scope>
    <source>
        <strain evidence="6">Sac-22</strain>
    </source>
</reference>
<keyword evidence="3" id="KW-0378">Hydrolase</keyword>
<dbReference type="Proteomes" id="UP000184339">
    <property type="component" value="Unassembled WGS sequence"/>
</dbReference>
<comment type="similarity">
    <text evidence="1">Belongs to the peptidase S45 family.</text>
</comment>
<gene>
    <name evidence="5" type="ORF">SAMN05192549_110198</name>
</gene>
<dbReference type="Gene3D" id="3.60.20.10">
    <property type="entry name" value="Glutamine Phosphoribosylpyrophosphate, subunit 1, domain 1"/>
    <property type="match status" value="1"/>
</dbReference>
<keyword evidence="2" id="KW-0732">Signal</keyword>
<evidence type="ECO:0000256" key="4">
    <source>
        <dbReference type="ARBA" id="ARBA00023145"/>
    </source>
</evidence>
<keyword evidence="6" id="KW-1185">Reference proteome</keyword>
<protein>
    <submittedName>
        <fullName evidence="5">Acyl-homoserine-lactone acylase</fullName>
    </submittedName>
</protein>
<evidence type="ECO:0000256" key="2">
    <source>
        <dbReference type="ARBA" id="ARBA00022729"/>
    </source>
</evidence>
<dbReference type="Gene3D" id="2.30.120.10">
    <property type="match status" value="1"/>
</dbReference>
<dbReference type="PROSITE" id="PS51257">
    <property type="entry name" value="PROKAR_LIPOPROTEIN"/>
    <property type="match status" value="1"/>
</dbReference>
<dbReference type="OrthoDB" id="9760084at2"/>
<evidence type="ECO:0000256" key="1">
    <source>
        <dbReference type="ARBA" id="ARBA00006586"/>
    </source>
</evidence>
<dbReference type="GO" id="GO:0017000">
    <property type="term" value="P:antibiotic biosynthetic process"/>
    <property type="evidence" value="ECO:0007669"/>
    <property type="project" value="InterPro"/>
</dbReference>
<dbReference type="STRING" id="551987.SAMN05192549_110198"/>
<dbReference type="Pfam" id="PF01804">
    <property type="entry name" value="Penicil_amidase"/>
    <property type="match status" value="1"/>
</dbReference>
<evidence type="ECO:0000313" key="6">
    <source>
        <dbReference type="Proteomes" id="UP000184339"/>
    </source>
</evidence>
<dbReference type="InterPro" id="IPR002692">
    <property type="entry name" value="S45"/>
</dbReference>
<proteinExistence type="inferred from homology"/>
<dbReference type="PANTHER" id="PTHR34218:SF3">
    <property type="entry name" value="ACYL-HOMOSERINE LACTONE ACYLASE PVDQ"/>
    <property type="match status" value="1"/>
</dbReference>
<evidence type="ECO:0000256" key="3">
    <source>
        <dbReference type="ARBA" id="ARBA00022801"/>
    </source>
</evidence>